<accession>A0AAD1U410</accession>
<name>A0AAD1U410_EUPCR</name>
<organism evidence="1 2">
    <name type="scientific">Euplotes crassus</name>
    <dbReference type="NCBI Taxonomy" id="5936"/>
    <lineage>
        <taxon>Eukaryota</taxon>
        <taxon>Sar</taxon>
        <taxon>Alveolata</taxon>
        <taxon>Ciliophora</taxon>
        <taxon>Intramacronucleata</taxon>
        <taxon>Spirotrichea</taxon>
        <taxon>Hypotrichia</taxon>
        <taxon>Euplotida</taxon>
        <taxon>Euplotidae</taxon>
        <taxon>Moneuplotes</taxon>
    </lineage>
</organism>
<dbReference type="AlphaFoldDB" id="A0AAD1U410"/>
<sequence>MLFSHEESLKFSKYSKENSLRLRKIIGKKSKRGHLKGQINNSNQSFMNKYNIDYKDPYPGDSTLIKNLESFKYIPDTDTLEKLKYYYGAYNQIKGFRKHMVFTNKKEELDTNMWDPVSRCILYQKGGVLKKISDPVYVDIKDAQEEEVEKPKKKRNMRLRSKISKLYYIQKRKMQLGRNKASKMFSSMERGNHMSSLNVPSSSLGHPAIFPPRRRNESLLTPVRASNNKLNRDLCFSSAVNMLNKNDDSFTRSSTGSSNATNFKNHLTVTRDKFQGNSPTRSTGVGSSKNIDITDFNSTDPVARACLKSVASRRKKSKKVRKSTYDQMDLLYTSHGLRSPPSKSSMKPTKLESFTKKYPGKEGSFFLPGLEEEVLCSRDSFFETTEKKNKPGNNIKLRLKLRAEKDESLRKLSSTSNVSPREILSIPDID</sequence>
<dbReference type="EMBL" id="CAMPGE010002976">
    <property type="protein sequence ID" value="CAI2361795.1"/>
    <property type="molecule type" value="Genomic_DNA"/>
</dbReference>
<protein>
    <submittedName>
        <fullName evidence="1">Uncharacterized protein</fullName>
    </submittedName>
</protein>
<gene>
    <name evidence="1" type="ORF">ECRASSUSDP1_LOCUS3108</name>
</gene>
<evidence type="ECO:0000313" key="1">
    <source>
        <dbReference type="EMBL" id="CAI2361795.1"/>
    </source>
</evidence>
<evidence type="ECO:0000313" key="2">
    <source>
        <dbReference type="Proteomes" id="UP001295684"/>
    </source>
</evidence>
<comment type="caution">
    <text evidence="1">The sequence shown here is derived from an EMBL/GenBank/DDBJ whole genome shotgun (WGS) entry which is preliminary data.</text>
</comment>
<keyword evidence="2" id="KW-1185">Reference proteome</keyword>
<reference evidence="1" key="1">
    <citation type="submission" date="2023-07" db="EMBL/GenBank/DDBJ databases">
        <authorList>
            <consortium name="AG Swart"/>
            <person name="Singh M."/>
            <person name="Singh A."/>
            <person name="Seah K."/>
            <person name="Emmerich C."/>
        </authorList>
    </citation>
    <scope>NUCLEOTIDE SEQUENCE</scope>
    <source>
        <strain evidence="1">DP1</strain>
    </source>
</reference>
<dbReference type="Proteomes" id="UP001295684">
    <property type="component" value="Unassembled WGS sequence"/>
</dbReference>
<proteinExistence type="predicted"/>